<name>A0A1B9F9B1_9BACT</name>
<gene>
    <name evidence="3" type="ORF">DBT_0324</name>
</gene>
<protein>
    <recommendedName>
        <fullName evidence="2">Flavinylation-associated cytochrome domain-containing protein</fullName>
    </recommendedName>
</protein>
<evidence type="ECO:0000313" key="3">
    <source>
        <dbReference type="EMBL" id="OCC16507.1"/>
    </source>
</evidence>
<feature type="transmembrane region" description="Helical" evidence="1">
    <location>
        <begin position="89"/>
        <end position="109"/>
    </location>
</feature>
<comment type="caution">
    <text evidence="3">The sequence shown here is derived from an EMBL/GenBank/DDBJ whole genome shotgun (WGS) entry which is preliminary data.</text>
</comment>
<dbReference type="AlphaFoldDB" id="A0A1B9F9B1"/>
<evidence type="ECO:0000313" key="4">
    <source>
        <dbReference type="Proteomes" id="UP000093080"/>
    </source>
</evidence>
<dbReference type="InterPro" id="IPR025517">
    <property type="entry name" value="DUF4405"/>
</dbReference>
<accession>A0A1B9F9B1</accession>
<proteinExistence type="predicted"/>
<organism evidence="3 4">
    <name type="scientific">Dissulfuribacter thermophilus</name>
    <dbReference type="NCBI Taxonomy" id="1156395"/>
    <lineage>
        <taxon>Bacteria</taxon>
        <taxon>Pseudomonadati</taxon>
        <taxon>Thermodesulfobacteriota</taxon>
        <taxon>Dissulfuribacteria</taxon>
        <taxon>Dissulfuribacterales</taxon>
        <taxon>Dissulfuribacteraceae</taxon>
        <taxon>Dissulfuribacter</taxon>
    </lineage>
</organism>
<feature type="transmembrane region" description="Helical" evidence="1">
    <location>
        <begin position="51"/>
        <end position="69"/>
    </location>
</feature>
<feature type="domain" description="Flavinylation-associated cytochrome" evidence="2">
    <location>
        <begin position="5"/>
        <end position="71"/>
    </location>
</feature>
<dbReference type="RefSeq" id="WP_067615721.1">
    <property type="nucleotide sequence ID" value="NZ_MAGO01000001.1"/>
</dbReference>
<dbReference type="STRING" id="1156395.DBT_0324"/>
<dbReference type="Proteomes" id="UP000093080">
    <property type="component" value="Unassembled WGS sequence"/>
</dbReference>
<reference evidence="3 4" key="1">
    <citation type="submission" date="2016-06" db="EMBL/GenBank/DDBJ databases">
        <title>Respiratory ammonification of nitrate coupled to the oxidation of elemental sulfur in deep-sea autotrophic thermophilic bacteria.</title>
        <authorList>
            <person name="Slobodkina G.B."/>
            <person name="Mardanov A.V."/>
            <person name="Ravin N.V."/>
            <person name="Frolova A.A."/>
            <person name="Viryasiv M.B."/>
            <person name="Chernyh N.A."/>
            <person name="Bonch-Osmolovskaya E.A."/>
            <person name="Slobodkin A.I."/>
        </authorList>
    </citation>
    <scope>NUCLEOTIDE SEQUENCE [LARGE SCALE GENOMIC DNA]</scope>
    <source>
        <strain evidence="3 4">S69</strain>
    </source>
</reference>
<dbReference type="Pfam" id="PF14358">
    <property type="entry name" value="DUF4405"/>
    <property type="match status" value="1"/>
</dbReference>
<evidence type="ECO:0000259" key="2">
    <source>
        <dbReference type="Pfam" id="PF14358"/>
    </source>
</evidence>
<dbReference type="OrthoDB" id="9793491at2"/>
<sequence length="271" mass="30256">MIRRITSLILFWSGFVLTISSIILFIEPHGRVAFWSNWTLMGLTKGQWDDLHLCIGVLFVVTSLFHMFLNWSPLITYLFNKSKSNKPNLPLYISIFITVFVVVGTILNLPPMKQILNLNNAVKSWQMSKLGNPPFGHAELVPLSKLTSFLGYNLDDAIEVLEKSGIKVNSPNTTLKKLALEYNTTPRQLFEIISSASGKKKGLSALPEIPPPGLGMLSLRALCQQFHVDPHQAITKLKNAGIEATADMKIKDIASVAGIRPRKVYNIIRSE</sequence>
<keyword evidence="1" id="KW-0812">Transmembrane</keyword>
<keyword evidence="4" id="KW-1185">Reference proteome</keyword>
<feature type="transmembrane region" description="Helical" evidence="1">
    <location>
        <begin position="6"/>
        <end position="26"/>
    </location>
</feature>
<dbReference type="EMBL" id="MAGO01000001">
    <property type="protein sequence ID" value="OCC16507.1"/>
    <property type="molecule type" value="Genomic_DNA"/>
</dbReference>
<evidence type="ECO:0000256" key="1">
    <source>
        <dbReference type="SAM" id="Phobius"/>
    </source>
</evidence>
<keyword evidence="1" id="KW-1133">Transmembrane helix</keyword>
<keyword evidence="1" id="KW-0472">Membrane</keyword>